<reference evidence="1 2" key="1">
    <citation type="submission" date="2015-07" db="EMBL/GenBank/DDBJ databases">
        <title>The genome of Pseudoloma neurophilia, a relevant intracellular parasite of the zebrafish.</title>
        <authorList>
            <person name="Ndikumana S."/>
            <person name="Pelin A."/>
            <person name="Sanders J."/>
            <person name="Corradi N."/>
        </authorList>
    </citation>
    <scope>NUCLEOTIDE SEQUENCE [LARGE SCALE GENOMIC DNA]</scope>
    <source>
        <strain evidence="1 2">MK1</strain>
    </source>
</reference>
<proteinExistence type="predicted"/>
<dbReference type="EMBL" id="LGUB01000454">
    <property type="protein sequence ID" value="KRH93172.1"/>
    <property type="molecule type" value="Genomic_DNA"/>
</dbReference>
<comment type="caution">
    <text evidence="1">The sequence shown here is derived from an EMBL/GenBank/DDBJ whole genome shotgun (WGS) entry which is preliminary data.</text>
</comment>
<evidence type="ECO:0000313" key="1">
    <source>
        <dbReference type="EMBL" id="KRH93172.1"/>
    </source>
</evidence>
<sequence length="45" mass="5108">MHPYKKLVNAHPCVSQTLFDLVHPEITAFGLVLCFFNISEPTSFD</sequence>
<evidence type="ECO:0000313" key="2">
    <source>
        <dbReference type="Proteomes" id="UP000051530"/>
    </source>
</evidence>
<keyword evidence="2" id="KW-1185">Reference proteome</keyword>
<protein>
    <submittedName>
        <fullName evidence="1">Uncharacterized protein</fullName>
    </submittedName>
</protein>
<dbReference type="VEuPathDB" id="MicrosporidiaDB:M153_13680002352"/>
<dbReference type="Proteomes" id="UP000051530">
    <property type="component" value="Unassembled WGS sequence"/>
</dbReference>
<gene>
    <name evidence="1" type="ORF">M153_13680002352</name>
</gene>
<name>A0A0R0M1B1_9MICR</name>
<accession>A0A0R0M1B1</accession>
<dbReference type="AlphaFoldDB" id="A0A0R0M1B1"/>
<organism evidence="1 2">
    <name type="scientific">Pseudoloma neurophilia</name>
    <dbReference type="NCBI Taxonomy" id="146866"/>
    <lineage>
        <taxon>Eukaryota</taxon>
        <taxon>Fungi</taxon>
        <taxon>Fungi incertae sedis</taxon>
        <taxon>Microsporidia</taxon>
        <taxon>Pseudoloma</taxon>
    </lineage>
</organism>